<dbReference type="Pfam" id="PF07883">
    <property type="entry name" value="Cupin_2"/>
    <property type="match status" value="1"/>
</dbReference>
<gene>
    <name evidence="5" type="ORF">ACFOZ8_22405</name>
</gene>
<dbReference type="Pfam" id="PF12833">
    <property type="entry name" value="HTH_18"/>
    <property type="match status" value="1"/>
</dbReference>
<dbReference type="InterPro" id="IPR014710">
    <property type="entry name" value="RmlC-like_jellyroll"/>
</dbReference>
<dbReference type="EMBL" id="JBHSAM010000033">
    <property type="protein sequence ID" value="MFC4102374.1"/>
    <property type="molecule type" value="Genomic_DNA"/>
</dbReference>
<accession>A0ABV8K8V0</accession>
<dbReference type="SUPFAM" id="SSF46689">
    <property type="entry name" value="Homeodomain-like"/>
    <property type="match status" value="2"/>
</dbReference>
<evidence type="ECO:0000259" key="4">
    <source>
        <dbReference type="PROSITE" id="PS01124"/>
    </source>
</evidence>
<comment type="caution">
    <text evidence="5">The sequence shown here is derived from an EMBL/GenBank/DDBJ whole genome shotgun (WGS) entry which is preliminary data.</text>
</comment>
<dbReference type="PANTHER" id="PTHR43280">
    <property type="entry name" value="ARAC-FAMILY TRANSCRIPTIONAL REGULATOR"/>
    <property type="match status" value="1"/>
</dbReference>
<dbReference type="InterPro" id="IPR013096">
    <property type="entry name" value="Cupin_2"/>
</dbReference>
<organism evidence="5 6">
    <name type="scientific">Paenibacillus xanthanilyticus</name>
    <dbReference type="NCBI Taxonomy" id="1783531"/>
    <lineage>
        <taxon>Bacteria</taxon>
        <taxon>Bacillati</taxon>
        <taxon>Bacillota</taxon>
        <taxon>Bacilli</taxon>
        <taxon>Bacillales</taxon>
        <taxon>Paenibacillaceae</taxon>
        <taxon>Paenibacillus</taxon>
    </lineage>
</organism>
<sequence>MATISQMHTGFHRDDTPDYYRLWYVRSGMGWLILDGVSYTLEPGYMYMLPAGLSQQFGNDGAEPCEVYWCHFRPSAGTLPLDEFPVAVAPFVQGEAEQDFARLVQAFGSELFTRELRVRAAFLDLVAAYLEVCDFCQTTPLHDHELMGKLEPVLAYIDSHLASNIGVYDLAKLAFLHPNYFIGYFKSVTGCSPIQYVNNRRLEEARRLLQDTDVRVAEVARSVGMQNHYLSRLFRQHYGLTPSRYRQIAQQQRSKISEDEKSEVQG</sequence>
<dbReference type="InterPro" id="IPR037923">
    <property type="entry name" value="HTH-like"/>
</dbReference>
<keyword evidence="3" id="KW-0804">Transcription</keyword>
<protein>
    <submittedName>
        <fullName evidence="5">Helix-turn-helix domain-containing protein</fullName>
    </submittedName>
</protein>
<dbReference type="PROSITE" id="PS01124">
    <property type="entry name" value="HTH_ARAC_FAMILY_2"/>
    <property type="match status" value="1"/>
</dbReference>
<dbReference type="PANTHER" id="PTHR43280:SF28">
    <property type="entry name" value="HTH-TYPE TRANSCRIPTIONAL ACTIVATOR RHAS"/>
    <property type="match status" value="1"/>
</dbReference>
<keyword evidence="2" id="KW-0238">DNA-binding</keyword>
<evidence type="ECO:0000256" key="1">
    <source>
        <dbReference type="ARBA" id="ARBA00023015"/>
    </source>
</evidence>
<keyword evidence="1" id="KW-0805">Transcription regulation</keyword>
<evidence type="ECO:0000313" key="6">
    <source>
        <dbReference type="Proteomes" id="UP001595715"/>
    </source>
</evidence>
<evidence type="ECO:0000256" key="2">
    <source>
        <dbReference type="ARBA" id="ARBA00023125"/>
    </source>
</evidence>
<evidence type="ECO:0000256" key="3">
    <source>
        <dbReference type="ARBA" id="ARBA00023163"/>
    </source>
</evidence>
<dbReference type="Gene3D" id="1.10.10.60">
    <property type="entry name" value="Homeodomain-like"/>
    <property type="match status" value="2"/>
</dbReference>
<feature type="domain" description="HTH araC/xylS-type" evidence="4">
    <location>
        <begin position="151"/>
        <end position="248"/>
    </location>
</feature>
<dbReference type="RefSeq" id="WP_377720993.1">
    <property type="nucleotide sequence ID" value="NZ_JBHSAM010000033.1"/>
</dbReference>
<dbReference type="Gene3D" id="2.60.120.10">
    <property type="entry name" value="Jelly Rolls"/>
    <property type="match status" value="1"/>
</dbReference>
<dbReference type="Proteomes" id="UP001595715">
    <property type="component" value="Unassembled WGS sequence"/>
</dbReference>
<dbReference type="InterPro" id="IPR018060">
    <property type="entry name" value="HTH_AraC"/>
</dbReference>
<dbReference type="InterPro" id="IPR018062">
    <property type="entry name" value="HTH_AraC-typ_CS"/>
</dbReference>
<proteinExistence type="predicted"/>
<evidence type="ECO:0000313" key="5">
    <source>
        <dbReference type="EMBL" id="MFC4102374.1"/>
    </source>
</evidence>
<dbReference type="InterPro" id="IPR009057">
    <property type="entry name" value="Homeodomain-like_sf"/>
</dbReference>
<dbReference type="SMART" id="SM00342">
    <property type="entry name" value="HTH_ARAC"/>
    <property type="match status" value="1"/>
</dbReference>
<dbReference type="SUPFAM" id="SSF51215">
    <property type="entry name" value="Regulatory protein AraC"/>
    <property type="match status" value="1"/>
</dbReference>
<keyword evidence="6" id="KW-1185">Reference proteome</keyword>
<dbReference type="PROSITE" id="PS00041">
    <property type="entry name" value="HTH_ARAC_FAMILY_1"/>
    <property type="match status" value="1"/>
</dbReference>
<name>A0ABV8K8V0_9BACL</name>
<reference evidence="6" key="1">
    <citation type="journal article" date="2019" name="Int. J. Syst. Evol. Microbiol.">
        <title>The Global Catalogue of Microorganisms (GCM) 10K type strain sequencing project: providing services to taxonomists for standard genome sequencing and annotation.</title>
        <authorList>
            <consortium name="The Broad Institute Genomics Platform"/>
            <consortium name="The Broad Institute Genome Sequencing Center for Infectious Disease"/>
            <person name="Wu L."/>
            <person name="Ma J."/>
        </authorList>
    </citation>
    <scope>NUCLEOTIDE SEQUENCE [LARGE SCALE GENOMIC DNA]</scope>
    <source>
        <strain evidence="6">IBRC-M 10987</strain>
    </source>
</reference>